<keyword evidence="3" id="KW-1185">Reference proteome</keyword>
<dbReference type="Pfam" id="PF03551">
    <property type="entry name" value="PadR"/>
    <property type="match status" value="1"/>
</dbReference>
<evidence type="ECO:0000313" key="3">
    <source>
        <dbReference type="Proteomes" id="UP001237207"/>
    </source>
</evidence>
<name>A0AAJ1WLE6_9BACI</name>
<dbReference type="Proteomes" id="UP001237207">
    <property type="component" value="Unassembled WGS sequence"/>
</dbReference>
<dbReference type="InterPro" id="IPR052509">
    <property type="entry name" value="Metal_resp_DNA-bind_regulator"/>
</dbReference>
<gene>
    <name evidence="2" type="ORF">J2S13_002528</name>
</gene>
<feature type="domain" description="Transcription regulator PadR N-terminal" evidence="1">
    <location>
        <begin position="49"/>
        <end position="117"/>
    </location>
</feature>
<dbReference type="PANTHER" id="PTHR33169">
    <property type="entry name" value="PADR-FAMILY TRANSCRIPTIONAL REGULATOR"/>
    <property type="match status" value="1"/>
</dbReference>
<dbReference type="GO" id="GO:0003677">
    <property type="term" value="F:DNA binding"/>
    <property type="evidence" value="ECO:0007669"/>
    <property type="project" value="UniProtKB-KW"/>
</dbReference>
<dbReference type="InterPro" id="IPR036390">
    <property type="entry name" value="WH_DNA-bd_sf"/>
</dbReference>
<dbReference type="AlphaFoldDB" id="A0AAJ1WLE6"/>
<evidence type="ECO:0000259" key="1">
    <source>
        <dbReference type="Pfam" id="PF03551"/>
    </source>
</evidence>
<dbReference type="Gene3D" id="1.10.10.10">
    <property type="entry name" value="Winged helix-like DNA-binding domain superfamily/Winged helix DNA-binding domain"/>
    <property type="match status" value="1"/>
</dbReference>
<proteinExistence type="predicted"/>
<dbReference type="NCBIfam" id="NF006931">
    <property type="entry name" value="PRK09416.1"/>
    <property type="match status" value="1"/>
</dbReference>
<dbReference type="EMBL" id="JAUSUC010000035">
    <property type="protein sequence ID" value="MDQ0216106.1"/>
    <property type="molecule type" value="Genomic_DNA"/>
</dbReference>
<comment type="caution">
    <text evidence="2">The sequence shown here is derived from an EMBL/GenBank/DDBJ whole genome shotgun (WGS) entry which is preliminary data.</text>
</comment>
<accession>A0AAJ1WLE6</accession>
<dbReference type="PANTHER" id="PTHR33169:SF14">
    <property type="entry name" value="TRANSCRIPTIONAL REGULATOR RV3488"/>
    <property type="match status" value="1"/>
</dbReference>
<evidence type="ECO:0000313" key="2">
    <source>
        <dbReference type="EMBL" id="MDQ0216106.1"/>
    </source>
</evidence>
<dbReference type="SUPFAM" id="SSF46785">
    <property type="entry name" value="Winged helix' DNA-binding domain"/>
    <property type="match status" value="1"/>
</dbReference>
<reference evidence="2" key="1">
    <citation type="submission" date="2023-07" db="EMBL/GenBank/DDBJ databases">
        <title>Genomic Encyclopedia of Type Strains, Phase IV (KMG-IV): sequencing the most valuable type-strain genomes for metagenomic binning, comparative biology and taxonomic classification.</title>
        <authorList>
            <person name="Goeker M."/>
        </authorList>
    </citation>
    <scope>NUCLEOTIDE SEQUENCE</scope>
    <source>
        <strain evidence="2">DSM 23947</strain>
    </source>
</reference>
<organism evidence="2 3">
    <name type="scientific">Oikeobacillus pervagus</name>
    <dbReference type="NCBI Taxonomy" id="1325931"/>
    <lineage>
        <taxon>Bacteria</taxon>
        <taxon>Bacillati</taxon>
        <taxon>Bacillota</taxon>
        <taxon>Bacilli</taxon>
        <taxon>Bacillales</taxon>
        <taxon>Bacillaceae</taxon>
        <taxon>Oikeobacillus</taxon>
    </lineage>
</organism>
<keyword evidence="2" id="KW-0238">DNA-binding</keyword>
<sequence>MMEDRLKNIKKSRVQERFPGLKFTDELRQRIIKTIQQEQERDEDIMLAILQLLVQKKTGYELLNHLRSRGVKKFEKNEGFLYPFLHSLENKGYIVGEWGENNEKSYFLSSKGRKLLSKVETKPSSFSMDIQEVIKGVMMNEG</sequence>
<dbReference type="InterPro" id="IPR005149">
    <property type="entry name" value="Tscrpt_reg_PadR_N"/>
</dbReference>
<dbReference type="InterPro" id="IPR036388">
    <property type="entry name" value="WH-like_DNA-bd_sf"/>
</dbReference>
<protein>
    <submittedName>
        <fullName evidence="2">DNA-binding PadR family transcriptional regulator</fullName>
    </submittedName>
</protein>